<dbReference type="Proteomes" id="UP000009183">
    <property type="component" value="Chromosome 17"/>
</dbReference>
<accession>F6HVV7</accession>
<organism evidence="1 2">
    <name type="scientific">Vitis vinifera</name>
    <name type="common">Grape</name>
    <dbReference type="NCBI Taxonomy" id="29760"/>
    <lineage>
        <taxon>Eukaryota</taxon>
        <taxon>Viridiplantae</taxon>
        <taxon>Streptophyta</taxon>
        <taxon>Embryophyta</taxon>
        <taxon>Tracheophyta</taxon>
        <taxon>Spermatophyta</taxon>
        <taxon>Magnoliopsida</taxon>
        <taxon>eudicotyledons</taxon>
        <taxon>Gunneridae</taxon>
        <taxon>Pentapetalae</taxon>
        <taxon>rosids</taxon>
        <taxon>Vitales</taxon>
        <taxon>Vitaceae</taxon>
        <taxon>Viteae</taxon>
        <taxon>Vitis</taxon>
    </lineage>
</organism>
<dbReference type="InParanoid" id="F6HVV7"/>
<dbReference type="AlphaFoldDB" id="F6HVV7"/>
<dbReference type="HOGENOM" id="CLU_2363914_0_0_1"/>
<name>F6HVV7_VITVI</name>
<dbReference type="EMBL" id="FN596258">
    <property type="protein sequence ID" value="CCB58820.1"/>
    <property type="molecule type" value="Genomic_DNA"/>
</dbReference>
<protein>
    <submittedName>
        <fullName evidence="1">Uncharacterized protein</fullName>
    </submittedName>
</protein>
<sequence length="96" mass="11105">MAVSEKTMNQRCEIPIKRLTESELRACREKGLCFKCDEKFSPAWLKGLLNIAQTWTTCGKVRARGINHNDVQVSKFEDKAKQTQRWKRDGKYEAVA</sequence>
<gene>
    <name evidence="1" type="ordered locus">VIT_17s0053g00920</name>
</gene>
<evidence type="ECO:0000313" key="2">
    <source>
        <dbReference type="Proteomes" id="UP000009183"/>
    </source>
</evidence>
<keyword evidence="2" id="KW-1185">Reference proteome</keyword>
<evidence type="ECO:0000313" key="1">
    <source>
        <dbReference type="EMBL" id="CCB58820.1"/>
    </source>
</evidence>
<reference evidence="2" key="1">
    <citation type="journal article" date="2007" name="Nature">
        <title>The grapevine genome sequence suggests ancestral hexaploidization in major angiosperm phyla.</title>
        <authorList>
            <consortium name="The French-Italian Public Consortium for Grapevine Genome Characterization."/>
            <person name="Jaillon O."/>
            <person name="Aury J.-M."/>
            <person name="Noel B."/>
            <person name="Policriti A."/>
            <person name="Clepet C."/>
            <person name="Casagrande A."/>
            <person name="Choisne N."/>
            <person name="Aubourg S."/>
            <person name="Vitulo N."/>
            <person name="Jubin C."/>
            <person name="Vezzi A."/>
            <person name="Legeai F."/>
            <person name="Hugueney P."/>
            <person name="Dasilva C."/>
            <person name="Horner D."/>
            <person name="Mica E."/>
            <person name="Jublot D."/>
            <person name="Poulain J."/>
            <person name="Bruyere C."/>
            <person name="Billault A."/>
            <person name="Segurens B."/>
            <person name="Gouyvenoux M."/>
            <person name="Ugarte E."/>
            <person name="Cattonaro F."/>
            <person name="Anthouard V."/>
            <person name="Vico V."/>
            <person name="Del Fabbro C."/>
            <person name="Alaux M."/>
            <person name="Di Gaspero G."/>
            <person name="Dumas V."/>
            <person name="Felice N."/>
            <person name="Paillard S."/>
            <person name="Juman I."/>
            <person name="Moroldo M."/>
            <person name="Scalabrin S."/>
            <person name="Canaguier A."/>
            <person name="Le Clainche I."/>
            <person name="Malacrida G."/>
            <person name="Durand E."/>
            <person name="Pesole G."/>
            <person name="Laucou V."/>
            <person name="Chatelet P."/>
            <person name="Merdinoglu D."/>
            <person name="Delledonne M."/>
            <person name="Pezzotti M."/>
            <person name="Lecharny A."/>
            <person name="Scarpelli C."/>
            <person name="Artiguenave F."/>
            <person name="Pe M.E."/>
            <person name="Valle G."/>
            <person name="Morgante M."/>
            <person name="Caboche M."/>
            <person name="Adam-Blondon A.-F."/>
            <person name="Weissenbach J."/>
            <person name="Quetier F."/>
            <person name="Wincker P."/>
        </authorList>
    </citation>
    <scope>NUCLEOTIDE SEQUENCE [LARGE SCALE GENOMIC DNA]</scope>
    <source>
        <strain evidence="2">cv. Pinot noir / PN40024</strain>
    </source>
</reference>
<proteinExistence type="predicted"/>
<dbReference type="PaxDb" id="29760-VIT_17s0053g00920.t01"/>